<dbReference type="EMBL" id="JACETU010000006">
    <property type="protein sequence ID" value="KAF7426807.1"/>
    <property type="molecule type" value="Genomic_DNA"/>
</dbReference>
<evidence type="ECO:0000313" key="3">
    <source>
        <dbReference type="Proteomes" id="UP000623687"/>
    </source>
</evidence>
<comment type="caution">
    <text evidence="2">The sequence shown here is derived from an EMBL/GenBank/DDBJ whole genome shotgun (WGS) entry which is preliminary data.</text>
</comment>
<sequence>MRGSPALNPPSIVFLAIAIMERDTSSLSQYPSQRRVRRVVWQRNDDSAVDLSDSSSFSASPSSSSRINATPFTTLALNEGKRRRPRRFSRPRWKKSVIMRQTVHVFGTESRAPRTQTRKRTEMKPTRTPNTANENARTGMGEDIQGGAEETRKRERESKRKGMRSRLRSSGVETATRPLGMIDQCPLTTPNVSPRHHPNSPPPQLTTTWAHPQSTTQNAERKRPRPKLTHSRTHKRRTRNSARRTPTNARYELEREVRDCESDGRTTTRSNYSTGGRSKSRMGGTGGRGVQGAYNASSSNGDTMVLAAAAAKRQAKHHQPTTKLQPPTARQCTPVNDRLSRRRDLWSLTPTHAANSLLTSTPSTRPRARPNTQPTLTDAANTPDGPPTRPDAQAGAYTFFDLPKRRGTPSGLPVVSVVDYLSASPSSAWERSNDHLLQYPPRIHTTNAATSHPPSIPYSSRSNLPPPTRTGVLAAPMKAAPSLSAQPSSSPLQPPPSLRPRQQLAARRPRVQAKVSRRGRGDADEDTSDINSDADTDTGSENELGVRRDAGQCAASAETVQAAESGTAEIGPFQQVRASQTADERPQRRSRL</sequence>
<evidence type="ECO:0000256" key="1">
    <source>
        <dbReference type="SAM" id="MobiDB-lite"/>
    </source>
</evidence>
<feature type="compositionally biased region" description="Basic residues" evidence="1">
    <location>
        <begin position="222"/>
        <end position="242"/>
    </location>
</feature>
<feature type="compositionally biased region" description="Polar residues" evidence="1">
    <location>
        <begin position="445"/>
        <end position="463"/>
    </location>
</feature>
<name>A0A8H6ZT74_PLEOS</name>
<dbReference type="GeneID" id="59378994"/>
<feature type="compositionally biased region" description="Polar residues" evidence="1">
    <location>
        <begin position="349"/>
        <end position="380"/>
    </location>
</feature>
<feature type="compositionally biased region" description="Basic and acidic residues" evidence="1">
    <location>
        <begin position="251"/>
        <end position="266"/>
    </location>
</feature>
<gene>
    <name evidence="2" type="ORF">PC9H_009176</name>
</gene>
<protein>
    <submittedName>
        <fullName evidence="2">Uncharacterized protein</fullName>
    </submittedName>
</protein>
<reference evidence="2" key="1">
    <citation type="submission" date="2019-07" db="EMBL/GenBank/DDBJ databases">
        <authorList>
            <person name="Palmer J.M."/>
        </authorList>
    </citation>
    <scope>NUCLEOTIDE SEQUENCE</scope>
    <source>
        <strain evidence="2">PC9</strain>
    </source>
</reference>
<evidence type="ECO:0000313" key="2">
    <source>
        <dbReference type="EMBL" id="KAF7426807.1"/>
    </source>
</evidence>
<dbReference type="AlphaFoldDB" id="A0A8H6ZT74"/>
<feature type="compositionally biased region" description="Low complexity" evidence="1">
    <location>
        <begin position="49"/>
        <end position="65"/>
    </location>
</feature>
<feature type="compositionally biased region" description="Basic and acidic residues" evidence="1">
    <location>
        <begin position="149"/>
        <end position="160"/>
    </location>
</feature>
<feature type="region of interest" description="Disordered" evidence="1">
    <location>
        <begin position="445"/>
        <end position="592"/>
    </location>
</feature>
<feature type="region of interest" description="Disordered" evidence="1">
    <location>
        <begin position="108"/>
        <end position="292"/>
    </location>
</feature>
<keyword evidence="3" id="KW-1185">Reference proteome</keyword>
<organism evidence="2 3">
    <name type="scientific">Pleurotus ostreatus</name>
    <name type="common">Oyster mushroom</name>
    <name type="synonym">White-rot fungus</name>
    <dbReference type="NCBI Taxonomy" id="5322"/>
    <lineage>
        <taxon>Eukaryota</taxon>
        <taxon>Fungi</taxon>
        <taxon>Dikarya</taxon>
        <taxon>Basidiomycota</taxon>
        <taxon>Agaricomycotina</taxon>
        <taxon>Agaricomycetes</taxon>
        <taxon>Agaricomycetidae</taxon>
        <taxon>Agaricales</taxon>
        <taxon>Pleurotineae</taxon>
        <taxon>Pleurotaceae</taxon>
        <taxon>Pleurotus</taxon>
    </lineage>
</organism>
<feature type="region of interest" description="Disordered" evidence="1">
    <location>
        <begin position="49"/>
        <end position="68"/>
    </location>
</feature>
<feature type="compositionally biased region" description="Polar residues" evidence="1">
    <location>
        <begin position="205"/>
        <end position="218"/>
    </location>
</feature>
<feature type="region of interest" description="Disordered" evidence="1">
    <location>
        <begin position="310"/>
        <end position="394"/>
    </location>
</feature>
<dbReference type="Proteomes" id="UP000623687">
    <property type="component" value="Unassembled WGS sequence"/>
</dbReference>
<accession>A0A8H6ZT74</accession>
<feature type="compositionally biased region" description="Low complexity" evidence="1">
    <location>
        <begin position="479"/>
        <end position="491"/>
    </location>
</feature>
<dbReference type="RefSeq" id="XP_036630111.1">
    <property type="nucleotide sequence ID" value="XM_036778683.1"/>
</dbReference>
<feature type="compositionally biased region" description="Polar residues" evidence="1">
    <location>
        <begin position="321"/>
        <end position="334"/>
    </location>
</feature>
<feature type="compositionally biased region" description="Basic and acidic residues" evidence="1">
    <location>
        <begin position="582"/>
        <end position="592"/>
    </location>
</feature>
<dbReference type="VEuPathDB" id="FungiDB:PC9H_009176"/>
<feature type="compositionally biased region" description="Acidic residues" evidence="1">
    <location>
        <begin position="523"/>
        <end position="540"/>
    </location>
</feature>
<feature type="compositionally biased region" description="Basic residues" evidence="1">
    <location>
        <begin position="507"/>
        <end position="518"/>
    </location>
</feature>
<proteinExistence type="predicted"/>
<feature type="compositionally biased region" description="Polar residues" evidence="1">
    <location>
        <begin position="127"/>
        <end position="136"/>
    </location>
</feature>